<dbReference type="InterPro" id="IPR006461">
    <property type="entry name" value="PLAC_motif_containing"/>
</dbReference>
<feature type="non-terminal residue" evidence="2">
    <location>
        <position position="41"/>
    </location>
</feature>
<evidence type="ECO:0000313" key="4">
    <source>
        <dbReference type="Proteomes" id="UP000663829"/>
    </source>
</evidence>
<comment type="caution">
    <text evidence="2">The sequence shown here is derived from an EMBL/GenBank/DDBJ whole genome shotgun (WGS) entry which is preliminary data.</text>
</comment>
<evidence type="ECO:0000313" key="3">
    <source>
        <dbReference type="EMBL" id="CAF4692464.1"/>
    </source>
</evidence>
<reference evidence="2" key="1">
    <citation type="submission" date="2021-02" db="EMBL/GenBank/DDBJ databases">
        <authorList>
            <person name="Nowell W R."/>
        </authorList>
    </citation>
    <scope>NUCLEOTIDE SEQUENCE</scope>
</reference>
<accession>A0A816H7E5</accession>
<evidence type="ECO:0008006" key="5">
    <source>
        <dbReference type="Google" id="ProtNLM"/>
    </source>
</evidence>
<gene>
    <name evidence="2" type="ORF">GPM918_LOCUS46656</name>
    <name evidence="3" type="ORF">SRO942_LOCUS51265</name>
</gene>
<dbReference type="Proteomes" id="UP000681722">
    <property type="component" value="Unassembled WGS sequence"/>
</dbReference>
<protein>
    <recommendedName>
        <fullName evidence="5">PLAC8 family protein</fullName>
    </recommendedName>
</protein>
<dbReference type="NCBIfam" id="TIGR01571">
    <property type="entry name" value="A_thal_Cys_rich"/>
    <property type="match status" value="1"/>
</dbReference>
<organism evidence="2 4">
    <name type="scientific">Didymodactylos carnosus</name>
    <dbReference type="NCBI Taxonomy" id="1234261"/>
    <lineage>
        <taxon>Eukaryota</taxon>
        <taxon>Metazoa</taxon>
        <taxon>Spiralia</taxon>
        <taxon>Gnathifera</taxon>
        <taxon>Rotifera</taxon>
        <taxon>Eurotatoria</taxon>
        <taxon>Bdelloidea</taxon>
        <taxon>Philodinida</taxon>
        <taxon>Philodinidae</taxon>
        <taxon>Didymodactylos</taxon>
    </lineage>
</organism>
<dbReference type="Proteomes" id="UP000663829">
    <property type="component" value="Unassembled WGS sequence"/>
</dbReference>
<comment type="similarity">
    <text evidence="1">Belongs to the cornifelin family.</text>
</comment>
<sequence>MGKRALLREKYGIIEQPSDFLVTWCCPVCAMCQEARELKRR</sequence>
<dbReference type="OrthoDB" id="1045822at2759"/>
<evidence type="ECO:0000256" key="1">
    <source>
        <dbReference type="ARBA" id="ARBA00009024"/>
    </source>
</evidence>
<evidence type="ECO:0000313" key="2">
    <source>
        <dbReference type="EMBL" id="CAF1682951.1"/>
    </source>
</evidence>
<dbReference type="AlphaFoldDB" id="A0A816H7E5"/>
<name>A0A816H7E5_9BILA</name>
<proteinExistence type="inferred from homology"/>
<keyword evidence="4" id="KW-1185">Reference proteome</keyword>
<dbReference type="Pfam" id="PF04749">
    <property type="entry name" value="PLAC8"/>
    <property type="match status" value="1"/>
</dbReference>
<dbReference type="EMBL" id="CAJOBC010158728">
    <property type="protein sequence ID" value="CAF4692464.1"/>
    <property type="molecule type" value="Genomic_DNA"/>
</dbReference>
<dbReference type="EMBL" id="CAJNOQ010068130">
    <property type="protein sequence ID" value="CAF1682951.1"/>
    <property type="molecule type" value="Genomic_DNA"/>
</dbReference>